<protein>
    <submittedName>
        <fullName evidence="2">Uncharacterized protein</fullName>
    </submittedName>
</protein>
<feature type="signal peptide" evidence="1">
    <location>
        <begin position="1"/>
        <end position="16"/>
    </location>
</feature>
<gene>
    <name evidence="2" type="ORF">BHAOGJBA_5544</name>
</gene>
<evidence type="ECO:0000313" key="2">
    <source>
        <dbReference type="EMBL" id="GJD91991.1"/>
    </source>
</evidence>
<keyword evidence="3" id="KW-1185">Reference proteome</keyword>
<evidence type="ECO:0000313" key="3">
    <source>
        <dbReference type="Proteomes" id="UP001055247"/>
    </source>
</evidence>
<feature type="chain" id="PRO_5043887446" evidence="1">
    <location>
        <begin position="17"/>
        <end position="83"/>
    </location>
</feature>
<name>A0AAV4ZVY7_9HYPH</name>
<reference evidence="2" key="1">
    <citation type="journal article" date="2016" name="Front. Microbiol.">
        <title>Genome Sequence of the Piezophilic, Mesophilic Sulfate-Reducing Bacterium Desulfovibrio indicus J2T.</title>
        <authorList>
            <person name="Cao J."/>
            <person name="Maignien L."/>
            <person name="Shao Z."/>
            <person name="Alain K."/>
            <person name="Jebbar M."/>
        </authorList>
    </citation>
    <scope>NUCLEOTIDE SEQUENCE</scope>
    <source>
        <strain evidence="2">DSM 16372</strain>
    </source>
</reference>
<dbReference type="Proteomes" id="UP001055247">
    <property type="component" value="Unassembled WGS sequence"/>
</dbReference>
<reference evidence="2" key="2">
    <citation type="submission" date="2021-08" db="EMBL/GenBank/DDBJ databases">
        <authorList>
            <person name="Tani A."/>
            <person name="Ola A."/>
            <person name="Ogura Y."/>
            <person name="Katsura K."/>
            <person name="Hayashi T."/>
        </authorList>
    </citation>
    <scope>NUCLEOTIDE SEQUENCE</scope>
    <source>
        <strain evidence="2">DSM 16372</strain>
    </source>
</reference>
<comment type="caution">
    <text evidence="2">The sequence shown here is derived from an EMBL/GenBank/DDBJ whole genome shotgun (WGS) entry which is preliminary data.</text>
</comment>
<evidence type="ECO:0000256" key="1">
    <source>
        <dbReference type="SAM" id="SignalP"/>
    </source>
</evidence>
<sequence>MIRRTLALLLALAASAALVEARTAARSPDAKPTFIEPTDAPHRHCAGACLKSGTLHWFCRPEQACSLDCNTAPPNRHCHEPPP</sequence>
<proteinExistence type="predicted"/>
<dbReference type="EMBL" id="BPQO01000035">
    <property type="protein sequence ID" value="GJD91991.1"/>
    <property type="molecule type" value="Genomic_DNA"/>
</dbReference>
<keyword evidence="1" id="KW-0732">Signal</keyword>
<accession>A0AAV4ZVY7</accession>
<organism evidence="2 3">
    <name type="scientific">Methylobacterium hispanicum</name>
    <dbReference type="NCBI Taxonomy" id="270350"/>
    <lineage>
        <taxon>Bacteria</taxon>
        <taxon>Pseudomonadati</taxon>
        <taxon>Pseudomonadota</taxon>
        <taxon>Alphaproteobacteria</taxon>
        <taxon>Hyphomicrobiales</taxon>
        <taxon>Methylobacteriaceae</taxon>
        <taxon>Methylobacterium</taxon>
    </lineage>
</organism>
<dbReference type="AlphaFoldDB" id="A0AAV4ZVY7"/>